<dbReference type="PANTHER" id="PTHR43245">
    <property type="entry name" value="BIFUNCTIONAL POLYMYXIN RESISTANCE PROTEIN ARNA"/>
    <property type="match status" value="1"/>
</dbReference>
<dbReference type="Pfam" id="PF01370">
    <property type="entry name" value="Epimerase"/>
    <property type="match status" value="1"/>
</dbReference>
<evidence type="ECO:0000313" key="2">
    <source>
        <dbReference type="EMBL" id="ATE86748.1"/>
    </source>
</evidence>
<dbReference type="SUPFAM" id="SSF51735">
    <property type="entry name" value="NAD(P)-binding Rossmann-fold domains"/>
    <property type="match status" value="1"/>
</dbReference>
<dbReference type="InterPro" id="IPR001509">
    <property type="entry name" value="Epimerase_deHydtase"/>
</dbReference>
<dbReference type="PANTHER" id="PTHR43245:SF13">
    <property type="entry name" value="UDP-D-APIOSE_UDP-D-XYLOSE SYNTHASE 2"/>
    <property type="match status" value="1"/>
</dbReference>
<dbReference type="InterPro" id="IPR050177">
    <property type="entry name" value="Lipid_A_modif_metabolic_enz"/>
</dbReference>
<dbReference type="EMBL" id="MF191705">
    <property type="protein sequence ID" value="ATE86748.1"/>
    <property type="molecule type" value="Genomic_DNA"/>
</dbReference>
<evidence type="ECO:0000259" key="1">
    <source>
        <dbReference type="Pfam" id="PF01370"/>
    </source>
</evidence>
<name>A0A291B0F6_9PROT</name>
<sequence length="358" mass="40634">MRVVILGCGGFVGSHLLDNLLRDESYLIEGWDPEDRKIRQHLDNPRFTLHRSIANAPEALVEVERAIRECDVVVNLAAICNPADYNTRPLSVIRANLFEVYPIVELCAKYKRWLVSFSTSETYGRTIASYLPAGTYDDPELYELREDETPLIMGPIRNQRWTYACAKQMTERLIYAHHDEEGLPFTIIRPLNFFGPRMDYIPTRDGDGVPRVLACFMAALLSGEPMQLVDGGQARRTIVSIYEAVDAIRRVLERPETSQNQIFNIGNPNNEVTIAELADAMRRTYARITGDARYNDHPIVVTTADAFYGAGYEDCDRRMPDISKAERLLGWVPRMSLAEVLYGTMQSYHDTYTAPKAA</sequence>
<dbReference type="AlphaFoldDB" id="A0A291B0F6"/>
<dbReference type="Gene3D" id="3.40.50.720">
    <property type="entry name" value="NAD(P)-binding Rossmann-like Domain"/>
    <property type="match status" value="1"/>
</dbReference>
<accession>A0A291B0F6</accession>
<organism evidence="2">
    <name type="scientific">Geminicoccus roseus</name>
    <dbReference type="NCBI Taxonomy" id="404900"/>
    <lineage>
        <taxon>Bacteria</taxon>
        <taxon>Pseudomonadati</taxon>
        <taxon>Pseudomonadota</taxon>
        <taxon>Alphaproteobacteria</taxon>
        <taxon>Geminicoccales</taxon>
        <taxon>Geminicoccaceae</taxon>
        <taxon>Geminicoccus</taxon>
    </lineage>
</organism>
<proteinExistence type="predicted"/>
<reference evidence="2" key="1">
    <citation type="journal article" date="2017" name="PLoS ONE">
        <title>Synthesis of UDP-apiose in Bacteria: The marine phototroph Geminicoccus roseus and the plant pathogen Xanthomonas pisi.</title>
        <authorList>
            <person name="Smith J.A."/>
            <person name="Bar-Peled M."/>
        </authorList>
    </citation>
    <scope>NUCLEOTIDE SEQUENCE</scope>
    <source>
        <strain evidence="2">D2-3</strain>
    </source>
</reference>
<protein>
    <submittedName>
        <fullName evidence="2">UDP-apiose/UDP-xylose synthase</fullName>
    </submittedName>
</protein>
<feature type="domain" description="NAD-dependent epimerase/dehydratase" evidence="1">
    <location>
        <begin position="3"/>
        <end position="266"/>
    </location>
</feature>
<dbReference type="InterPro" id="IPR036291">
    <property type="entry name" value="NAD(P)-bd_dom_sf"/>
</dbReference>